<feature type="coiled-coil region" evidence="1">
    <location>
        <begin position="103"/>
        <end position="142"/>
    </location>
</feature>
<dbReference type="AlphaFoldDB" id="A0A7S1SDL6"/>
<evidence type="ECO:0000313" key="2">
    <source>
        <dbReference type="EMBL" id="CAD9191760.1"/>
    </source>
</evidence>
<dbReference type="EMBL" id="HBGE01114858">
    <property type="protein sequence ID" value="CAD9191760.1"/>
    <property type="molecule type" value="Transcribed_RNA"/>
</dbReference>
<protein>
    <submittedName>
        <fullName evidence="2">Uncharacterized protein</fullName>
    </submittedName>
</protein>
<accession>A0A7S1SDL6</accession>
<sequence length="229" mass="24719">MRQDVRQLARAKSLDAEAIKAAVKSAELSGPAAAAKKAQEGGLAQCAAAFETFRSEILAMVGEGKPAAGLLSRCDEVRDKDFVALGVRLEDRGDAFLWMFDDAEAMRRELKEQGEKAAAAARDKLANRLTLKQQELQAAEKAAVQPKLLFRDGPDAATYGAFDDAGLPTKLAGGEEVSKSLSKQLAKQLAKQQKDFEKLQKQAGEGGVEAFLTKLRKEVSDLDAQVNRQ</sequence>
<name>A0A7S1SDL6_ALECA</name>
<organism evidence="2">
    <name type="scientific">Alexandrium catenella</name>
    <name type="common">Red tide dinoflagellate</name>
    <name type="synonym">Gonyaulax catenella</name>
    <dbReference type="NCBI Taxonomy" id="2925"/>
    <lineage>
        <taxon>Eukaryota</taxon>
        <taxon>Sar</taxon>
        <taxon>Alveolata</taxon>
        <taxon>Dinophyceae</taxon>
        <taxon>Gonyaulacales</taxon>
        <taxon>Pyrocystaceae</taxon>
        <taxon>Alexandrium</taxon>
    </lineage>
</organism>
<gene>
    <name evidence="2" type="ORF">ACAT0790_LOCUS68535</name>
</gene>
<keyword evidence="1" id="KW-0175">Coiled coil</keyword>
<evidence type="ECO:0000256" key="1">
    <source>
        <dbReference type="SAM" id="Coils"/>
    </source>
</evidence>
<proteinExistence type="predicted"/>
<reference evidence="2" key="1">
    <citation type="submission" date="2021-01" db="EMBL/GenBank/DDBJ databases">
        <authorList>
            <person name="Corre E."/>
            <person name="Pelletier E."/>
            <person name="Niang G."/>
            <person name="Scheremetjew M."/>
            <person name="Finn R."/>
            <person name="Kale V."/>
            <person name="Holt S."/>
            <person name="Cochrane G."/>
            <person name="Meng A."/>
            <person name="Brown T."/>
            <person name="Cohen L."/>
        </authorList>
    </citation>
    <scope>NUCLEOTIDE SEQUENCE</scope>
    <source>
        <strain evidence="2">OF101</strain>
    </source>
</reference>